<dbReference type="EMBL" id="CP009962">
    <property type="protein sequence ID" value="AIY39496.1"/>
    <property type="molecule type" value="Genomic_DNA"/>
</dbReference>
<dbReference type="Proteomes" id="UP000030302">
    <property type="component" value="Chromosome"/>
</dbReference>
<comment type="similarity">
    <text evidence="1">Belongs to the thioesterase family.</text>
</comment>
<sequence>MPTTQATKTFPVQRPDPYNNWLMFRKPRPQAAIRLLCFHHAGGAALAYRSWVDRMPAFVDVCPVQLPGRSTRMNEEPGRNVDVMVASLLRAIEPLLDRPLALFGHSMGATLAFAAAQVLERKQAQVVHLFAAGRRAPIPEYKTDLHRLTDVGLEAYLRKLGGTPDIVFQEPDLRANVFSLLRADFEMNDRFTAIGRLQNVPISAMGGNQDEHVPVAALDHWRGLTGAGFSRHLFQGGHFFVRDEETAVIQHVSSTLAASVEYSL</sequence>
<gene>
    <name evidence="3" type="ORF">LT85_0336</name>
</gene>
<dbReference type="GO" id="GO:0008610">
    <property type="term" value="P:lipid biosynthetic process"/>
    <property type="evidence" value="ECO:0007669"/>
    <property type="project" value="TreeGrafter"/>
</dbReference>
<evidence type="ECO:0000259" key="2">
    <source>
        <dbReference type="Pfam" id="PF00975"/>
    </source>
</evidence>
<organism evidence="3 4">
    <name type="scientific">Collimonas arenae</name>
    <dbReference type="NCBI Taxonomy" id="279058"/>
    <lineage>
        <taxon>Bacteria</taxon>
        <taxon>Pseudomonadati</taxon>
        <taxon>Pseudomonadota</taxon>
        <taxon>Betaproteobacteria</taxon>
        <taxon>Burkholderiales</taxon>
        <taxon>Oxalobacteraceae</taxon>
        <taxon>Collimonas</taxon>
    </lineage>
</organism>
<accession>A0A0A1F4L5</accession>
<keyword evidence="3" id="KW-0012">Acyltransferase</keyword>
<dbReference type="GO" id="GO:0004314">
    <property type="term" value="F:[acyl-carrier-protein] S-malonyltransferase activity"/>
    <property type="evidence" value="ECO:0007669"/>
    <property type="project" value="UniProtKB-EC"/>
</dbReference>
<reference evidence="4" key="1">
    <citation type="journal article" date="2014" name="Soil Biol. Biochem.">
        <title>Structure and function of bacterial communities in ageing soils: Insights from the Mendocino ecological staircase.</title>
        <authorList>
            <person name="Uroz S."/>
            <person name="Tech J.J."/>
            <person name="Sawaya N.A."/>
            <person name="Frey-Klett P."/>
            <person name="Leveau J.H.J."/>
        </authorList>
    </citation>
    <scope>NUCLEOTIDE SEQUENCE [LARGE SCALE GENOMIC DNA]</scope>
    <source>
        <strain evidence="4">Cal35</strain>
    </source>
</reference>
<keyword evidence="4" id="KW-1185">Reference proteome</keyword>
<dbReference type="PANTHER" id="PTHR11487">
    <property type="entry name" value="THIOESTERASE"/>
    <property type="match status" value="1"/>
</dbReference>
<evidence type="ECO:0000313" key="3">
    <source>
        <dbReference type="EMBL" id="AIY39496.1"/>
    </source>
</evidence>
<dbReference type="InterPro" id="IPR001031">
    <property type="entry name" value="Thioesterase"/>
</dbReference>
<dbReference type="OrthoDB" id="8480037at2"/>
<dbReference type="InterPro" id="IPR029058">
    <property type="entry name" value="AB_hydrolase_fold"/>
</dbReference>
<dbReference type="STRING" id="279058.LT85_0336"/>
<keyword evidence="3" id="KW-0808">Transferase</keyword>
<dbReference type="AlphaFoldDB" id="A0A0A1F4L5"/>
<evidence type="ECO:0000313" key="4">
    <source>
        <dbReference type="Proteomes" id="UP000030302"/>
    </source>
</evidence>
<dbReference type="RefSeq" id="WP_052134540.1">
    <property type="nucleotide sequence ID" value="NZ_CP009962.1"/>
</dbReference>
<dbReference type="InterPro" id="IPR012223">
    <property type="entry name" value="TEII"/>
</dbReference>
<name>A0A0A1F4L5_9BURK</name>
<dbReference type="PANTHER" id="PTHR11487:SF0">
    <property type="entry name" value="S-ACYL FATTY ACID SYNTHASE THIOESTERASE, MEDIUM CHAIN"/>
    <property type="match status" value="1"/>
</dbReference>
<feature type="domain" description="Thioesterase" evidence="2">
    <location>
        <begin position="34"/>
        <end position="254"/>
    </location>
</feature>
<proteinExistence type="inferred from homology"/>
<dbReference type="EC" id="2.3.1.39" evidence="3"/>
<evidence type="ECO:0000256" key="1">
    <source>
        <dbReference type="ARBA" id="ARBA00007169"/>
    </source>
</evidence>
<dbReference type="HOGENOM" id="CLU_070456_1_1_4"/>
<protein>
    <submittedName>
        <fullName evidence="3">Malonyl CoA-acyl carrier protein transacylase</fullName>
        <ecNumber evidence="3">2.3.1.39</ecNumber>
    </submittedName>
</protein>
<dbReference type="Gene3D" id="3.40.50.1820">
    <property type="entry name" value="alpha/beta hydrolase"/>
    <property type="match status" value="1"/>
</dbReference>
<dbReference type="SUPFAM" id="SSF53474">
    <property type="entry name" value="alpha/beta-Hydrolases"/>
    <property type="match status" value="1"/>
</dbReference>
<dbReference type="KEGG" id="care:LT85_0336"/>
<dbReference type="Pfam" id="PF00975">
    <property type="entry name" value="Thioesterase"/>
    <property type="match status" value="1"/>
</dbReference>